<dbReference type="Proteomes" id="UP001230220">
    <property type="component" value="Unassembled WGS sequence"/>
</dbReference>
<dbReference type="SUPFAM" id="SSF160704">
    <property type="entry name" value="YehR-like"/>
    <property type="match status" value="1"/>
</dbReference>
<accession>A0ABU0E4N8</accession>
<reference evidence="1 2" key="1">
    <citation type="submission" date="2023-07" db="EMBL/GenBank/DDBJ databases">
        <title>Genomic Encyclopedia of Type Strains, Phase IV (KMG-IV): sequencing the most valuable type-strain genomes for metagenomic binning, comparative biology and taxonomic classification.</title>
        <authorList>
            <person name="Goeker M."/>
        </authorList>
    </citation>
    <scope>NUCLEOTIDE SEQUENCE [LARGE SCALE GENOMIC DNA]</scope>
    <source>
        <strain evidence="1 2">DSM 16784</strain>
    </source>
</reference>
<name>A0ABU0E4N8_9FIRM</name>
<dbReference type="RefSeq" id="WP_307408944.1">
    <property type="nucleotide sequence ID" value="NZ_JAUSUR010000004.1"/>
</dbReference>
<evidence type="ECO:0000313" key="2">
    <source>
        <dbReference type="Proteomes" id="UP001230220"/>
    </source>
</evidence>
<protein>
    <submittedName>
        <fullName evidence="1">Uncharacterized protein</fullName>
    </submittedName>
</protein>
<dbReference type="InterPro" id="IPR036699">
    <property type="entry name" value="YehR-like_sf"/>
</dbReference>
<sequence>MIGKDEGKIGINKKINNIVKRIAVIFLVGICLSCSSGSNEIVCDLKESSDDRNDTYWIQYDDDTITMYKYQIRLDYEKSGVPKEDLEVYANDIKDIYKDTKVTYSYKFEDDLFIETLQVKIDDNFEELKATGVFNAYINQESEYLSKEVFLKVMDEEVYTCK</sequence>
<proteinExistence type="predicted"/>
<evidence type="ECO:0000313" key="1">
    <source>
        <dbReference type="EMBL" id="MDQ0361854.1"/>
    </source>
</evidence>
<gene>
    <name evidence="1" type="ORF">J2S15_002604</name>
</gene>
<dbReference type="EMBL" id="JAUSUR010000004">
    <property type="protein sequence ID" value="MDQ0361854.1"/>
    <property type="molecule type" value="Genomic_DNA"/>
</dbReference>
<keyword evidence="2" id="KW-1185">Reference proteome</keyword>
<organism evidence="1 2">
    <name type="scientific">Breznakia pachnodae</name>
    <dbReference type="NCBI Taxonomy" id="265178"/>
    <lineage>
        <taxon>Bacteria</taxon>
        <taxon>Bacillati</taxon>
        <taxon>Bacillota</taxon>
        <taxon>Erysipelotrichia</taxon>
        <taxon>Erysipelotrichales</taxon>
        <taxon>Erysipelotrichaceae</taxon>
        <taxon>Breznakia</taxon>
    </lineage>
</organism>
<comment type="caution">
    <text evidence="1">The sequence shown here is derived from an EMBL/GenBank/DDBJ whole genome shotgun (WGS) entry which is preliminary data.</text>
</comment>